<evidence type="ECO:0000313" key="2">
    <source>
        <dbReference type="Proteomes" id="UP000789920"/>
    </source>
</evidence>
<evidence type="ECO:0000313" key="1">
    <source>
        <dbReference type="EMBL" id="CAG8742881.1"/>
    </source>
</evidence>
<dbReference type="EMBL" id="CAJVQC010029545">
    <property type="protein sequence ID" value="CAG8742881.1"/>
    <property type="molecule type" value="Genomic_DNA"/>
</dbReference>
<proteinExistence type="predicted"/>
<accession>A0ACA9QAB7</accession>
<gene>
    <name evidence="1" type="ORF">RPERSI_LOCUS13332</name>
</gene>
<name>A0ACA9QAB7_9GLOM</name>
<comment type="caution">
    <text evidence="1">The sequence shown here is derived from an EMBL/GenBank/DDBJ whole genome shotgun (WGS) entry which is preliminary data.</text>
</comment>
<feature type="non-terminal residue" evidence="1">
    <location>
        <position position="143"/>
    </location>
</feature>
<protein>
    <submittedName>
        <fullName evidence="1">15125_t:CDS:1</fullName>
    </submittedName>
</protein>
<dbReference type="Proteomes" id="UP000789920">
    <property type="component" value="Unassembled WGS sequence"/>
</dbReference>
<reference evidence="1" key="1">
    <citation type="submission" date="2021-06" db="EMBL/GenBank/DDBJ databases">
        <authorList>
            <person name="Kallberg Y."/>
            <person name="Tangrot J."/>
            <person name="Rosling A."/>
        </authorList>
    </citation>
    <scope>NUCLEOTIDE SEQUENCE</scope>
    <source>
        <strain evidence="1">MA461A</strain>
    </source>
</reference>
<organism evidence="1 2">
    <name type="scientific">Racocetra persica</name>
    <dbReference type="NCBI Taxonomy" id="160502"/>
    <lineage>
        <taxon>Eukaryota</taxon>
        <taxon>Fungi</taxon>
        <taxon>Fungi incertae sedis</taxon>
        <taxon>Mucoromycota</taxon>
        <taxon>Glomeromycotina</taxon>
        <taxon>Glomeromycetes</taxon>
        <taxon>Diversisporales</taxon>
        <taxon>Gigasporaceae</taxon>
        <taxon>Racocetra</taxon>
    </lineage>
</organism>
<keyword evidence="2" id="KW-1185">Reference proteome</keyword>
<sequence>MYRPRRDCDWLLRFVSLKEYVHVIRLHVKIDFETGKKYAKLLDHNNNEPTDIIIVDKDDLVHSEPVQIESSEVDTVDTSQDAQVNIHHEDSLITFPVIPPGHKENLRISHSDNLLFEECVSKLTTTPQSLHDIISTLDSLEDL</sequence>